<dbReference type="RefSeq" id="WP_267656619.1">
    <property type="nucleotide sequence ID" value="NZ_JAOVZR010000004.1"/>
</dbReference>
<comment type="caution">
    <text evidence="1">The sequence shown here is derived from an EMBL/GenBank/DDBJ whole genome shotgun (WGS) entry which is preliminary data.</text>
</comment>
<name>A0ABT3ZGE3_9HYPH</name>
<proteinExistence type="predicted"/>
<evidence type="ECO:0000313" key="2">
    <source>
        <dbReference type="Proteomes" id="UP001073227"/>
    </source>
</evidence>
<dbReference type="Proteomes" id="UP001073227">
    <property type="component" value="Unassembled WGS sequence"/>
</dbReference>
<evidence type="ECO:0000313" key="1">
    <source>
        <dbReference type="EMBL" id="MCY0150881.1"/>
    </source>
</evidence>
<dbReference type="EMBL" id="JAOVZR010000004">
    <property type="protein sequence ID" value="MCY0150881.1"/>
    <property type="molecule type" value="Genomic_DNA"/>
</dbReference>
<gene>
    <name evidence="1" type="ORF">OEG84_25075</name>
</gene>
<accession>A0ABT3ZGE3</accession>
<keyword evidence="2" id="KW-1185">Reference proteome</keyword>
<sequence>MKAAIYTSTPVGDTGGVPKFNAFAFPAHDADTDTVFLNGSYPLIEQMCRDQNLTVLPFSKFKKPSKSKDK</sequence>
<protein>
    <submittedName>
        <fullName evidence="1">Uncharacterized protein</fullName>
    </submittedName>
</protein>
<reference evidence="1" key="1">
    <citation type="submission" date="2022-10" db="EMBL/GenBank/DDBJ databases">
        <title>Hoeflea sp. G2-23, isolated from marine algae.</title>
        <authorList>
            <person name="Kristyanto S."/>
            <person name="Kim J.M."/>
            <person name="Jeon C.O."/>
        </authorList>
    </citation>
    <scope>NUCLEOTIDE SEQUENCE</scope>
    <source>
        <strain evidence="1">G2-23</strain>
    </source>
</reference>
<organism evidence="1 2">
    <name type="scientific">Hoeflea algicola</name>
    <dbReference type="NCBI Taxonomy" id="2983763"/>
    <lineage>
        <taxon>Bacteria</taxon>
        <taxon>Pseudomonadati</taxon>
        <taxon>Pseudomonadota</taxon>
        <taxon>Alphaproteobacteria</taxon>
        <taxon>Hyphomicrobiales</taxon>
        <taxon>Rhizobiaceae</taxon>
        <taxon>Hoeflea</taxon>
    </lineage>
</organism>